<comment type="caution">
    <text evidence="2">The sequence shown here is derived from an EMBL/GenBank/DDBJ whole genome shotgun (WGS) entry which is preliminary data.</text>
</comment>
<dbReference type="Gene3D" id="3.30.710.10">
    <property type="entry name" value="Potassium Channel Kv1.1, Chain A"/>
    <property type="match status" value="1"/>
</dbReference>
<dbReference type="OrthoDB" id="1022638at2759"/>
<organism evidence="2 3">
    <name type="scientific">Penicillium subrubescens</name>
    <dbReference type="NCBI Taxonomy" id="1316194"/>
    <lineage>
        <taxon>Eukaryota</taxon>
        <taxon>Fungi</taxon>
        <taxon>Dikarya</taxon>
        <taxon>Ascomycota</taxon>
        <taxon>Pezizomycotina</taxon>
        <taxon>Eurotiomycetes</taxon>
        <taxon>Eurotiomycetidae</taxon>
        <taxon>Eurotiales</taxon>
        <taxon>Aspergillaceae</taxon>
        <taxon>Penicillium</taxon>
    </lineage>
</organism>
<dbReference type="AlphaFoldDB" id="A0A1Q5TJK0"/>
<dbReference type="Proteomes" id="UP000186955">
    <property type="component" value="Unassembled WGS sequence"/>
</dbReference>
<evidence type="ECO:0000259" key="1">
    <source>
        <dbReference type="PROSITE" id="PS50097"/>
    </source>
</evidence>
<dbReference type="PROSITE" id="PS50097">
    <property type="entry name" value="BTB"/>
    <property type="match status" value="1"/>
</dbReference>
<dbReference type="InterPro" id="IPR000210">
    <property type="entry name" value="BTB/POZ_dom"/>
</dbReference>
<sequence length="216" mass="24618">MSAQQVIVSDTEPKDFSGGLITVLVGTGQEPLTVHERLIRNSSTFFENVLTKPSKELSRRRVSLGKEDPDIFKAYIHWLYRNTISVPDRELSGHFDDGYLFLVKTYVLGNRLLDVNFQNAIIDAIWERYMSRDPEDGMSFGPGASPTTYAYKNTSERSPLRRLLVDICVHDQCCEWIDDKTESYTKAFLHDVATGLAYQRNHGPPEDLTLANYYAN</sequence>
<dbReference type="EMBL" id="MNBE01000647">
    <property type="protein sequence ID" value="OKP00406.1"/>
    <property type="molecule type" value="Genomic_DNA"/>
</dbReference>
<dbReference type="STRING" id="1316194.A0A1Q5TJK0"/>
<feature type="domain" description="BTB" evidence="1">
    <location>
        <begin position="19"/>
        <end position="88"/>
    </location>
</feature>
<dbReference type="PANTHER" id="PTHR47843">
    <property type="entry name" value="BTB DOMAIN-CONTAINING PROTEIN-RELATED"/>
    <property type="match status" value="1"/>
</dbReference>
<name>A0A1Q5TJK0_9EURO</name>
<dbReference type="SUPFAM" id="SSF54695">
    <property type="entry name" value="POZ domain"/>
    <property type="match status" value="1"/>
</dbReference>
<protein>
    <recommendedName>
        <fullName evidence="1">BTB domain-containing protein</fullName>
    </recommendedName>
</protein>
<evidence type="ECO:0000313" key="3">
    <source>
        <dbReference type="Proteomes" id="UP000186955"/>
    </source>
</evidence>
<dbReference type="InterPro" id="IPR011333">
    <property type="entry name" value="SKP1/BTB/POZ_sf"/>
</dbReference>
<gene>
    <name evidence="2" type="ORF">PENSUB_7863</name>
</gene>
<dbReference type="PANTHER" id="PTHR47843:SF2">
    <property type="entry name" value="BTB DOMAIN-CONTAINING PROTEIN"/>
    <property type="match status" value="1"/>
</dbReference>
<evidence type="ECO:0000313" key="2">
    <source>
        <dbReference type="EMBL" id="OKP00406.1"/>
    </source>
</evidence>
<proteinExistence type="predicted"/>
<dbReference type="Pfam" id="PF00651">
    <property type="entry name" value="BTB"/>
    <property type="match status" value="1"/>
</dbReference>
<reference evidence="2 3" key="1">
    <citation type="submission" date="2016-10" db="EMBL/GenBank/DDBJ databases">
        <title>Genome sequence of the ascomycete fungus Penicillium subrubescens.</title>
        <authorList>
            <person name="De Vries R.P."/>
            <person name="Peng M."/>
            <person name="Dilokpimol A."/>
            <person name="Hilden K."/>
            <person name="Makela M.R."/>
            <person name="Grigoriev I."/>
            <person name="Riley R."/>
            <person name="Granchi Z."/>
        </authorList>
    </citation>
    <scope>NUCLEOTIDE SEQUENCE [LARGE SCALE GENOMIC DNA]</scope>
    <source>
        <strain evidence="2 3">CBS 132785</strain>
    </source>
</reference>
<dbReference type="CDD" id="cd18186">
    <property type="entry name" value="BTB_POZ_ZBTB_KLHL-like"/>
    <property type="match status" value="1"/>
</dbReference>
<accession>A0A1Q5TJK0</accession>
<keyword evidence="3" id="KW-1185">Reference proteome</keyword>